<organism evidence="2">
    <name type="scientific">Triticum aestivum</name>
    <name type="common">Wheat</name>
    <dbReference type="NCBI Taxonomy" id="4565"/>
    <lineage>
        <taxon>Eukaryota</taxon>
        <taxon>Viridiplantae</taxon>
        <taxon>Streptophyta</taxon>
        <taxon>Embryophyta</taxon>
        <taxon>Tracheophyta</taxon>
        <taxon>Spermatophyta</taxon>
        <taxon>Magnoliopsida</taxon>
        <taxon>Liliopsida</taxon>
        <taxon>Poales</taxon>
        <taxon>Poaceae</taxon>
        <taxon>BOP clade</taxon>
        <taxon>Pooideae</taxon>
        <taxon>Triticodae</taxon>
        <taxon>Triticeae</taxon>
        <taxon>Triticinae</taxon>
        <taxon>Triticum</taxon>
    </lineage>
</organism>
<dbReference type="AlphaFoldDB" id="A0A3B6C114"/>
<dbReference type="SMR" id="A0A3B6C114"/>
<dbReference type="Proteomes" id="UP000019116">
    <property type="component" value="Chromosome 2B"/>
</dbReference>
<dbReference type="Gramene" id="TraesLDM2B03G00841650.1">
    <property type="protein sequence ID" value="TraesLDM2B03G00841650.1"/>
    <property type="gene ID" value="TraesLDM2B03G00841650"/>
</dbReference>
<dbReference type="Gramene" id="TraesMAC2B03G00837780.1">
    <property type="protein sequence ID" value="TraesMAC2B03G00837780.1"/>
    <property type="gene ID" value="TraesMAC2B03G00837780"/>
</dbReference>
<dbReference type="Gramene" id="TraesPARA_EIv1.0_0606970.1">
    <property type="protein sequence ID" value="TraesPARA_EIv1.0_0606970.1.CDS"/>
    <property type="gene ID" value="TraesPARA_EIv1.0_0606970"/>
</dbReference>
<keyword evidence="1" id="KW-0812">Transmembrane</keyword>
<keyword evidence="1" id="KW-1133">Transmembrane helix</keyword>
<evidence type="ECO:0000256" key="1">
    <source>
        <dbReference type="SAM" id="Phobius"/>
    </source>
</evidence>
<dbReference type="Gramene" id="TraesRN2B0100150600.1">
    <property type="protein sequence ID" value="TraesRN2B0100150600.1"/>
    <property type="gene ID" value="TraesRN2B0100150600"/>
</dbReference>
<dbReference type="Gramene" id="TraesJUL2B03G00844900.1">
    <property type="protein sequence ID" value="TraesJUL2B03G00844900.1"/>
    <property type="gene ID" value="TraesJUL2B03G00844900"/>
</dbReference>
<name>A0A3B6C114_WHEAT</name>
<accession>A0A3B6C114</accession>
<dbReference type="Gramene" id="TraesCLE_scaffold_017582_01G000200.1">
    <property type="protein sequence ID" value="TraesCLE_scaffold_017582_01G000200.1"/>
    <property type="gene ID" value="TraesCLE_scaffold_017582_01G000200"/>
</dbReference>
<protein>
    <submittedName>
        <fullName evidence="2">Uncharacterized protein</fullName>
    </submittedName>
</protein>
<dbReference type="Gramene" id="TraesSYM2B03G00850210.1">
    <property type="protein sequence ID" value="TraesSYM2B03G00850210.1"/>
    <property type="gene ID" value="TraesSYM2B03G00850210"/>
</dbReference>
<feature type="transmembrane region" description="Helical" evidence="1">
    <location>
        <begin position="114"/>
        <end position="133"/>
    </location>
</feature>
<dbReference type="Gramene" id="TraesWEE_scaffold_011600_01G000200.1">
    <property type="protein sequence ID" value="TraesWEE_scaffold_011600_01G000200.1"/>
    <property type="gene ID" value="TraesWEE_scaffold_011600_01G000200"/>
</dbReference>
<keyword evidence="1" id="KW-0472">Membrane</keyword>
<dbReference type="Gramene" id="TraesROB_scaffold_028959_01G000200.1">
    <property type="protein sequence ID" value="TraesROB_scaffold_028959_01G000200.1"/>
    <property type="gene ID" value="TraesROB_scaffold_028959_01G000200"/>
</dbReference>
<reference evidence="2" key="2">
    <citation type="submission" date="2018-10" db="UniProtKB">
        <authorList>
            <consortium name="EnsemblPlants"/>
        </authorList>
    </citation>
    <scope>IDENTIFICATION</scope>
</reference>
<dbReference type="Gramene" id="TraesCS2B02G068100.1">
    <property type="protein sequence ID" value="TraesCS2B02G068100.1"/>
    <property type="gene ID" value="TraesCS2B02G068100"/>
</dbReference>
<dbReference type="RefSeq" id="XP_044319074.1">
    <property type="nucleotide sequence ID" value="XM_044463139.1"/>
</dbReference>
<dbReference type="Gramene" id="TraesARI2B03G00850120.1">
    <property type="protein sequence ID" value="TraesARI2B03G00850120.1"/>
    <property type="gene ID" value="TraesARI2B03G00850120"/>
</dbReference>
<gene>
    <name evidence="2" type="primary">LOC123040242</name>
</gene>
<proteinExistence type="predicted"/>
<dbReference type="Gramene" id="TraesCS2B03G0147900.1">
    <property type="protein sequence ID" value="TraesCS2B03G0147900.1.CDS"/>
    <property type="gene ID" value="TraesCS2B03G0147900"/>
</dbReference>
<reference evidence="2" key="1">
    <citation type="submission" date="2018-08" db="EMBL/GenBank/DDBJ databases">
        <authorList>
            <person name="Rossello M."/>
        </authorList>
    </citation>
    <scope>NUCLEOTIDE SEQUENCE [LARGE SCALE GENOMIC DNA]</scope>
    <source>
        <strain evidence="2">cv. Chinese Spring</strain>
    </source>
</reference>
<dbReference type="GeneID" id="123040242"/>
<dbReference type="Gramene" id="TraesNOR2B03G00850680.1">
    <property type="protein sequence ID" value="TraesNOR2B03G00850680.1"/>
    <property type="gene ID" value="TraesNOR2B03G00850680"/>
</dbReference>
<keyword evidence="3" id="KW-1185">Reference proteome</keyword>
<dbReference type="Gramene" id="TraesLAC2B03G00839170.1">
    <property type="protein sequence ID" value="TraesLAC2B03G00839170.1"/>
    <property type="gene ID" value="TraesLAC2B03G00839170"/>
</dbReference>
<dbReference type="Gramene" id="TraesJAG2B03G00840340.1">
    <property type="protein sequence ID" value="TraesJAG2B03G00840340.1"/>
    <property type="gene ID" value="TraesJAG2B03G00840340"/>
</dbReference>
<evidence type="ECO:0000313" key="3">
    <source>
        <dbReference type="Proteomes" id="UP000019116"/>
    </source>
</evidence>
<dbReference type="Gramene" id="TraesSTA2B03G00840560.1">
    <property type="protein sequence ID" value="TraesSTA2B03G00840560.1"/>
    <property type="gene ID" value="TraesSTA2B03G00840560"/>
</dbReference>
<sequence>MALRSALRKMPALGRSLGMAPRMGLMHALSLSPPACSRLMSHVPQPQEEDLFYSDEARAKRRERIKRNEASFEESMKNVQKDLDFLKELHSREWPDPRENFLKELRKFEKKCDIALLVLVPTTAVLFMSIPYYL</sequence>
<dbReference type="EnsemblPlants" id="TraesCS2B02G068100.1">
    <property type="protein sequence ID" value="TraesCS2B02G068100.1"/>
    <property type="gene ID" value="TraesCS2B02G068100"/>
</dbReference>
<dbReference type="Gramene" id="TraesCAD_scaffold_021297_01G000200.1">
    <property type="protein sequence ID" value="TraesCAD_scaffold_021297_01G000200.1"/>
    <property type="gene ID" value="TraesCAD_scaffold_021297_01G000200"/>
</dbReference>
<evidence type="ECO:0000313" key="2">
    <source>
        <dbReference type="EnsemblPlants" id="TraesCS2B02G068100.1"/>
    </source>
</evidence>